<feature type="binding site" evidence="12">
    <location>
        <position position="67"/>
    </location>
    <ligand>
        <name>S-adenosyl-L-methionine</name>
        <dbReference type="ChEBI" id="CHEBI:59789"/>
    </ligand>
</feature>
<organism evidence="14 15">
    <name type="scientific">Methylophilales bacterium MBRS-H7</name>
    <dbReference type="NCBI Taxonomy" id="1623450"/>
    <lineage>
        <taxon>Bacteria</taxon>
        <taxon>Pseudomonadati</taxon>
        <taxon>Pseudomonadota</taxon>
        <taxon>Betaproteobacteria</taxon>
        <taxon>Nitrosomonadales</taxon>
        <taxon>OM43 clade</taxon>
    </lineage>
</organism>
<evidence type="ECO:0000259" key="13">
    <source>
        <dbReference type="PROSITE" id="PS51918"/>
    </source>
</evidence>
<keyword evidence="5 12" id="KW-0547">Nucleotide-binding</keyword>
<feature type="binding site" evidence="12">
    <location>
        <position position="267"/>
    </location>
    <ligand>
        <name>[4Fe-4S] cluster</name>
        <dbReference type="ChEBI" id="CHEBI:49883"/>
        <label>2</label>
        <note>4Fe-4S-substrate</note>
    </ligand>
</feature>
<dbReference type="Proteomes" id="UP000066549">
    <property type="component" value="Chromosome"/>
</dbReference>
<dbReference type="PROSITE" id="PS51918">
    <property type="entry name" value="RADICAL_SAM"/>
    <property type="match status" value="1"/>
</dbReference>
<keyword evidence="2 12" id="KW-0004">4Fe-4S</keyword>
<feature type="binding site" evidence="12">
    <location>
        <position position="153"/>
    </location>
    <ligand>
        <name>GTP</name>
        <dbReference type="ChEBI" id="CHEBI:37565"/>
    </ligand>
</feature>
<comment type="pathway">
    <text evidence="12">Cofactor biosynthesis; molybdopterin biosynthesis.</text>
</comment>
<dbReference type="NCBIfam" id="TIGR02666">
    <property type="entry name" value="moaA"/>
    <property type="match status" value="1"/>
</dbReference>
<feature type="binding site" evidence="12">
    <location>
        <position position="21"/>
    </location>
    <ligand>
        <name>[4Fe-4S] cluster</name>
        <dbReference type="ChEBI" id="CHEBI:49883"/>
        <label>1</label>
        <note>4Fe-4S-S-AdoMet</note>
    </ligand>
</feature>
<keyword evidence="3 12" id="KW-0949">S-adenosyl-L-methionine</keyword>
<dbReference type="InterPro" id="IPR013483">
    <property type="entry name" value="MoaA"/>
</dbReference>
<feature type="binding site" evidence="12">
    <location>
        <position position="94"/>
    </location>
    <ligand>
        <name>GTP</name>
        <dbReference type="ChEBI" id="CHEBI:37565"/>
    </ligand>
</feature>
<feature type="binding site" evidence="12">
    <location>
        <position position="253"/>
    </location>
    <ligand>
        <name>[4Fe-4S] cluster</name>
        <dbReference type="ChEBI" id="CHEBI:49883"/>
        <label>2</label>
        <note>4Fe-4S-substrate</note>
    </ligand>
</feature>
<dbReference type="AlphaFoldDB" id="A0A0H4J1T1"/>
<dbReference type="InterPro" id="IPR010505">
    <property type="entry name" value="MoaA_twitch"/>
</dbReference>
<name>A0A0H4J1T1_9PROT</name>
<feature type="binding site" evidence="12">
    <location>
        <position position="63"/>
    </location>
    <ligand>
        <name>GTP</name>
        <dbReference type="ChEBI" id="CHEBI:37565"/>
    </ligand>
</feature>
<feature type="binding site" evidence="12">
    <location>
        <position position="27"/>
    </location>
    <ligand>
        <name>S-adenosyl-L-methionine</name>
        <dbReference type="ChEBI" id="CHEBI:59789"/>
    </ligand>
</feature>
<comment type="catalytic activity">
    <reaction evidence="11 12">
        <text>GTP + AH2 + S-adenosyl-L-methionine = (8S)-3',8-cyclo-7,8-dihydroguanosine 5'-triphosphate + 5'-deoxyadenosine + L-methionine + A + H(+)</text>
        <dbReference type="Rhea" id="RHEA:49576"/>
        <dbReference type="ChEBI" id="CHEBI:13193"/>
        <dbReference type="ChEBI" id="CHEBI:15378"/>
        <dbReference type="ChEBI" id="CHEBI:17319"/>
        <dbReference type="ChEBI" id="CHEBI:17499"/>
        <dbReference type="ChEBI" id="CHEBI:37565"/>
        <dbReference type="ChEBI" id="CHEBI:57844"/>
        <dbReference type="ChEBI" id="CHEBI:59789"/>
        <dbReference type="ChEBI" id="CHEBI:131766"/>
        <dbReference type="EC" id="4.1.99.22"/>
    </reaction>
</comment>
<dbReference type="InterPro" id="IPR050105">
    <property type="entry name" value="MoCo_biosynth_MoaA/MoaC"/>
</dbReference>
<keyword evidence="9 12" id="KW-0501">Molybdenum cofactor biosynthesis</keyword>
<feature type="binding site" evidence="12">
    <location>
        <position position="25"/>
    </location>
    <ligand>
        <name>[4Fe-4S] cluster</name>
        <dbReference type="ChEBI" id="CHEBI:49883"/>
        <label>1</label>
        <note>4Fe-4S-S-AdoMet</note>
    </ligand>
</feature>
<comment type="function">
    <text evidence="12">Catalyzes the cyclization of GTP to (8S)-3',8-cyclo-7,8-dihydroguanosine 5'-triphosphate.</text>
</comment>
<dbReference type="CDD" id="cd01335">
    <property type="entry name" value="Radical_SAM"/>
    <property type="match status" value="1"/>
</dbReference>
<dbReference type="SFLD" id="SFLDG01383">
    <property type="entry name" value="cyclic_pyranopterin_phosphate"/>
    <property type="match status" value="1"/>
</dbReference>
<evidence type="ECO:0000256" key="9">
    <source>
        <dbReference type="ARBA" id="ARBA00023150"/>
    </source>
</evidence>
<keyword evidence="8 12" id="KW-0342">GTP-binding</keyword>
<dbReference type="InterPro" id="IPR013785">
    <property type="entry name" value="Aldolase_TIM"/>
</dbReference>
<dbReference type="SFLD" id="SFLDG01067">
    <property type="entry name" value="SPASM/twitch_domain_containing"/>
    <property type="match status" value="1"/>
</dbReference>
<keyword evidence="4 12" id="KW-0479">Metal-binding</keyword>
<dbReference type="SFLD" id="SFLDG01386">
    <property type="entry name" value="main_SPASM_domain-containing"/>
    <property type="match status" value="1"/>
</dbReference>
<comment type="subunit">
    <text evidence="12">Monomer and homodimer.</text>
</comment>
<evidence type="ECO:0000256" key="11">
    <source>
        <dbReference type="ARBA" id="ARBA00048697"/>
    </source>
</evidence>
<accession>A0A0H4J1T1</accession>
<dbReference type="EC" id="4.1.99.22" evidence="1 12"/>
<dbReference type="InterPro" id="IPR007197">
    <property type="entry name" value="rSAM"/>
</dbReference>
<comment type="similarity">
    <text evidence="12">Belongs to the radical SAM superfamily. MoaA family.</text>
</comment>
<dbReference type="GO" id="GO:0046872">
    <property type="term" value="F:metal ion binding"/>
    <property type="evidence" value="ECO:0007669"/>
    <property type="project" value="UniProtKB-KW"/>
</dbReference>
<dbReference type="Pfam" id="PF04055">
    <property type="entry name" value="Radical_SAM"/>
    <property type="match status" value="1"/>
</dbReference>
<reference evidence="14 15" key="1">
    <citation type="submission" date="2015-03" db="EMBL/GenBank/DDBJ databases">
        <title>Comparative analysis of the OM43 clade including a novel species from Red Sea uncovers genomic and metabolic diversity among marine methylotrophs.</title>
        <authorList>
            <person name="Jimenez-Infante F."/>
            <person name="Ngugi D.K."/>
            <person name="Vinu M."/>
            <person name="Alam I."/>
            <person name="Kamau A."/>
            <person name="Blom J."/>
            <person name="Bajic V.B."/>
            <person name="Stingl U."/>
        </authorList>
    </citation>
    <scope>NUCLEOTIDE SEQUENCE [LARGE SCALE GENOMIC DNA]</scope>
    <source>
        <strain evidence="14 15">MBRSH7</strain>
    </source>
</reference>
<keyword evidence="15" id="KW-1185">Reference proteome</keyword>
<dbReference type="InterPro" id="IPR040064">
    <property type="entry name" value="MoaA-like"/>
</dbReference>
<evidence type="ECO:0000256" key="5">
    <source>
        <dbReference type="ARBA" id="ARBA00022741"/>
    </source>
</evidence>
<dbReference type="GO" id="GO:0061799">
    <property type="term" value="F:cyclic pyranopterin monophosphate synthase activity"/>
    <property type="evidence" value="ECO:0007669"/>
    <property type="project" value="TreeGrafter"/>
</dbReference>
<dbReference type="Pfam" id="PF06463">
    <property type="entry name" value="Mob_synth_C"/>
    <property type="match status" value="1"/>
</dbReference>
<sequence>MLQDPFKRKISYLRLSVTDRCDFRCQYCMSEDIEFMPKHQMLTIEEMNRLANIFINLGVEKIRLTGGEPLVRRGVNELINKLSHNKKLKELTLTTNGSQLDQKLDVLKHSKIKRINVSLDSLCSENFKKITRIGNLNEVLANLEVAKEYFQIKLNTVLMKNINDHEIIDLVSYAIEQNFNISFIEQMPLGEIGYDRSTSFINSNEAKKIIEKKYILEENNKKTGGPAVYWKIKGSNSFVGFISPHSHNFCDSCNRVRVSADGYLHLCLGHDEKVNLIDPLRAHDTDHAVERLIIDSLSSKPKSHEFNLKNKTNVIRFMSHTGG</sequence>
<dbReference type="SFLD" id="SFLDS00029">
    <property type="entry name" value="Radical_SAM"/>
    <property type="match status" value="1"/>
</dbReference>
<dbReference type="PATRIC" id="fig|1623450.3.peg.928"/>
<dbReference type="Gene3D" id="3.20.20.70">
    <property type="entry name" value="Aldolase class I"/>
    <property type="match status" value="1"/>
</dbReference>
<evidence type="ECO:0000256" key="2">
    <source>
        <dbReference type="ARBA" id="ARBA00022485"/>
    </source>
</evidence>
<evidence type="ECO:0000256" key="3">
    <source>
        <dbReference type="ARBA" id="ARBA00022691"/>
    </source>
</evidence>
<evidence type="ECO:0000313" key="14">
    <source>
        <dbReference type="EMBL" id="AKO66005.1"/>
    </source>
</evidence>
<dbReference type="InterPro" id="IPR000385">
    <property type="entry name" value="MoaA_NifB_PqqE_Fe-S-bd_CS"/>
</dbReference>
<evidence type="ECO:0000256" key="12">
    <source>
        <dbReference type="HAMAP-Rule" id="MF_01225"/>
    </source>
</evidence>
<feature type="binding site" evidence="12">
    <location>
        <position position="14"/>
    </location>
    <ligand>
        <name>GTP</name>
        <dbReference type="ChEBI" id="CHEBI:37565"/>
    </ligand>
</feature>
<evidence type="ECO:0000313" key="15">
    <source>
        <dbReference type="Proteomes" id="UP000066549"/>
    </source>
</evidence>
<gene>
    <name evidence="12" type="primary">moaA</name>
    <name evidence="14" type="ORF">VI33_04660</name>
</gene>
<evidence type="ECO:0000256" key="8">
    <source>
        <dbReference type="ARBA" id="ARBA00023134"/>
    </source>
</evidence>
<feature type="binding site" evidence="12">
    <location>
        <position position="118"/>
    </location>
    <ligand>
        <name>S-adenosyl-L-methionine</name>
        <dbReference type="ChEBI" id="CHEBI:59789"/>
    </ligand>
</feature>
<feature type="binding site" evidence="12">
    <location>
        <position position="28"/>
    </location>
    <ligand>
        <name>[4Fe-4S] cluster</name>
        <dbReference type="ChEBI" id="CHEBI:49883"/>
        <label>1</label>
        <note>4Fe-4S-S-AdoMet</note>
    </ligand>
</feature>
<dbReference type="InterPro" id="IPR058240">
    <property type="entry name" value="rSAM_sf"/>
</dbReference>
<comment type="cofactor">
    <cofactor evidence="12">
        <name>[4Fe-4S] cluster</name>
        <dbReference type="ChEBI" id="CHEBI:49883"/>
    </cofactor>
    <text evidence="12">Binds 2 [4Fe-4S] clusters. Binds 1 [4Fe-4S] cluster coordinated with 3 cysteines and an exchangeable S-adenosyl-L-methionine and 1 [4Fe-4S] cluster coordinated with 3 cysteines and the GTP-derived substrate.</text>
</comment>
<dbReference type="SUPFAM" id="SSF102114">
    <property type="entry name" value="Radical SAM enzymes"/>
    <property type="match status" value="1"/>
</dbReference>
<keyword evidence="6 12" id="KW-0408">Iron</keyword>
<dbReference type="OrthoDB" id="9763993at2"/>
<evidence type="ECO:0000256" key="1">
    <source>
        <dbReference type="ARBA" id="ARBA00012167"/>
    </source>
</evidence>
<evidence type="ECO:0000256" key="4">
    <source>
        <dbReference type="ARBA" id="ARBA00022723"/>
    </source>
</evidence>
<evidence type="ECO:0000256" key="7">
    <source>
        <dbReference type="ARBA" id="ARBA00023014"/>
    </source>
</evidence>
<dbReference type="GO" id="GO:0061798">
    <property type="term" value="F:GTP 3',8'-cyclase activity"/>
    <property type="evidence" value="ECO:0007669"/>
    <property type="project" value="UniProtKB-UniRule"/>
</dbReference>
<proteinExistence type="inferred from homology"/>
<evidence type="ECO:0000256" key="6">
    <source>
        <dbReference type="ARBA" id="ARBA00023004"/>
    </source>
</evidence>
<feature type="domain" description="Radical SAM core" evidence="13">
    <location>
        <begin position="5"/>
        <end position="226"/>
    </location>
</feature>
<feature type="binding site" evidence="12">
    <location>
        <begin position="255"/>
        <end position="257"/>
    </location>
    <ligand>
        <name>GTP</name>
        <dbReference type="ChEBI" id="CHEBI:37565"/>
    </ligand>
</feature>
<dbReference type="GO" id="GO:0051539">
    <property type="term" value="F:4 iron, 4 sulfur cluster binding"/>
    <property type="evidence" value="ECO:0007669"/>
    <property type="project" value="UniProtKB-UniRule"/>
</dbReference>
<dbReference type="InterPro" id="IPR006638">
    <property type="entry name" value="Elp3/MiaA/NifB-like_rSAM"/>
</dbReference>
<evidence type="ECO:0000256" key="10">
    <source>
        <dbReference type="ARBA" id="ARBA00023239"/>
    </source>
</evidence>
<feature type="binding site" evidence="12">
    <location>
        <position position="187"/>
    </location>
    <ligand>
        <name>S-adenosyl-L-methionine</name>
        <dbReference type="ChEBI" id="CHEBI:59789"/>
    </ligand>
</feature>
<dbReference type="GO" id="GO:1904047">
    <property type="term" value="F:S-adenosyl-L-methionine binding"/>
    <property type="evidence" value="ECO:0007669"/>
    <property type="project" value="UniProtKB-UniRule"/>
</dbReference>
<dbReference type="SMART" id="SM00729">
    <property type="entry name" value="Elp3"/>
    <property type="match status" value="1"/>
</dbReference>
<dbReference type="PANTHER" id="PTHR22960">
    <property type="entry name" value="MOLYBDOPTERIN COFACTOR SYNTHESIS PROTEIN A"/>
    <property type="match status" value="1"/>
</dbReference>
<dbReference type="GO" id="GO:0006777">
    <property type="term" value="P:Mo-molybdopterin cofactor biosynthetic process"/>
    <property type="evidence" value="ECO:0007669"/>
    <property type="project" value="UniProtKB-UniRule"/>
</dbReference>
<dbReference type="CDD" id="cd21117">
    <property type="entry name" value="Twitch_MoaA"/>
    <property type="match status" value="1"/>
</dbReference>
<dbReference type="UniPathway" id="UPA00344"/>
<dbReference type="HAMAP" id="MF_01225_B">
    <property type="entry name" value="MoaA_B"/>
    <property type="match status" value="1"/>
</dbReference>
<dbReference type="PANTHER" id="PTHR22960:SF0">
    <property type="entry name" value="MOLYBDENUM COFACTOR BIOSYNTHESIS PROTEIN 1"/>
    <property type="match status" value="1"/>
</dbReference>
<dbReference type="PROSITE" id="PS01305">
    <property type="entry name" value="MOAA_NIFB_PQQE"/>
    <property type="match status" value="1"/>
</dbReference>
<keyword evidence="7 12" id="KW-0411">Iron-sulfur</keyword>
<feature type="binding site" evidence="12">
    <location>
        <position position="250"/>
    </location>
    <ligand>
        <name>[4Fe-4S] cluster</name>
        <dbReference type="ChEBI" id="CHEBI:49883"/>
        <label>2</label>
        <note>4Fe-4S-substrate</note>
    </ligand>
</feature>
<protein>
    <recommendedName>
        <fullName evidence="1 12">GTP 3',8-cyclase</fullName>
        <ecNumber evidence="1 12">4.1.99.22</ecNumber>
    </recommendedName>
    <alternativeName>
        <fullName evidence="12">Molybdenum cofactor biosynthesis protein A</fullName>
    </alternativeName>
</protein>
<keyword evidence="10 12" id="KW-0456">Lyase</keyword>
<dbReference type="EMBL" id="CP011002">
    <property type="protein sequence ID" value="AKO66005.1"/>
    <property type="molecule type" value="Genomic_DNA"/>
</dbReference>
<dbReference type="GO" id="GO:0005525">
    <property type="term" value="F:GTP binding"/>
    <property type="evidence" value="ECO:0007669"/>
    <property type="project" value="UniProtKB-UniRule"/>
</dbReference>